<protein>
    <submittedName>
        <fullName evidence="1">Uncharacterized protein</fullName>
    </submittedName>
</protein>
<organism evidence="1">
    <name type="scientific">Mycolicibacterium sp. CBMA 213</name>
    <dbReference type="NCBI Taxonomy" id="1968788"/>
    <lineage>
        <taxon>Bacteria</taxon>
        <taxon>Bacillati</taxon>
        <taxon>Actinomycetota</taxon>
        <taxon>Actinomycetes</taxon>
        <taxon>Mycobacteriales</taxon>
        <taxon>Mycobacteriaceae</taxon>
        <taxon>Mycolicibacterium</taxon>
    </lineage>
</organism>
<reference evidence="1" key="1">
    <citation type="journal article" date="2018" name="Front. Microbiol.">
        <title>Beyond the Limits: tRNA Array Units in Mycobacterium Genomes.</title>
        <authorList>
            <person name="Morgado S.M."/>
            <person name="Vicente A.C."/>
        </authorList>
    </citation>
    <scope>NUCLEOTIDE SEQUENCE</scope>
    <source>
        <strain evidence="1">CBMA 213</strain>
        <plasmid evidence="1">pCBMA213_1</plasmid>
    </source>
</reference>
<accession>A0A343VRF4</accession>
<name>A0A343VRF4_9MYCO</name>
<evidence type="ECO:0000313" key="1">
    <source>
        <dbReference type="EMBL" id="AVN58478.1"/>
    </source>
</evidence>
<keyword evidence="1" id="KW-0614">Plasmid</keyword>
<geneLocation type="plasmid" evidence="1">
    <name>pCBMA213_1</name>
</geneLocation>
<sequence>MSGQTFQQYLDDKLAEYVEEDQTRRRSPCWEHV</sequence>
<dbReference type="EMBL" id="MF600313">
    <property type="protein sequence ID" value="AVN58478.1"/>
    <property type="molecule type" value="Genomic_DNA"/>
</dbReference>
<proteinExistence type="predicted"/>
<gene>
    <name evidence="1" type="ORF">B5P44_p00183</name>
</gene>
<dbReference type="AlphaFoldDB" id="A0A343VRF4"/>